<comment type="caution">
    <text evidence="5">The sequence shown here is derived from an EMBL/GenBank/DDBJ whole genome shotgun (WGS) entry which is preliminary data.</text>
</comment>
<evidence type="ECO:0000313" key="5">
    <source>
        <dbReference type="EMBL" id="MDT0621481.1"/>
    </source>
</evidence>
<reference evidence="5 6" key="1">
    <citation type="submission" date="2023-09" db="EMBL/GenBank/DDBJ databases">
        <authorList>
            <person name="Rey-Velasco X."/>
        </authorList>
    </citation>
    <scope>NUCLEOTIDE SEQUENCE [LARGE SCALE GENOMIC DNA]</scope>
    <source>
        <strain evidence="5 6">P007</strain>
    </source>
</reference>
<keyword evidence="6" id="KW-1185">Reference proteome</keyword>
<dbReference type="EMBL" id="JAVRHU010000002">
    <property type="protein sequence ID" value="MDT0621481.1"/>
    <property type="molecule type" value="Genomic_DNA"/>
</dbReference>
<protein>
    <submittedName>
        <fullName evidence="5">Phosphatidylserine decarboxylase</fullName>
    </submittedName>
</protein>
<dbReference type="Pfam" id="PF02666">
    <property type="entry name" value="PS_Dcarbxylase"/>
    <property type="match status" value="1"/>
</dbReference>
<gene>
    <name evidence="5" type="ORF">RM520_07585</name>
</gene>
<dbReference type="InterPro" id="IPR003817">
    <property type="entry name" value="PS_Dcarbxylase"/>
</dbReference>
<sequence>MQTSTQHHSDTSFTIFKPKWRAHFYKFLSVNVWGAIPSDIQRAISSWYAAIYNSKWSKFIIQPYIRINYRDNNYLSNFKPPNGKKEFETFQDFFTREFKLIPTNENDVVWPCEGLLCEENKVSRLRHVKVKNDLRTIDTVFGLKEKTIPKQYSFTNVFLHNKNYHRIHAPITGTITRIQHIPGDLIVLRPWIYKQNPSLPAFRNERYNIDITDNNDTIWYLSIVGGPAVGTIELDDKITVGAQVKKLNELALFHLGSTCCMAAPVSPRFNSKNTFVALGESY</sequence>
<evidence type="ECO:0000256" key="4">
    <source>
        <dbReference type="ARBA" id="ARBA00023317"/>
    </source>
</evidence>
<keyword evidence="2" id="KW-0865">Zymogen</keyword>
<dbReference type="PANTHER" id="PTHR10067:SF6">
    <property type="entry name" value="PHOSPHATIDYLSERINE DECARBOXYLASE PROENZYME, MITOCHONDRIAL"/>
    <property type="match status" value="1"/>
</dbReference>
<evidence type="ECO:0000313" key="6">
    <source>
        <dbReference type="Proteomes" id="UP001250662"/>
    </source>
</evidence>
<keyword evidence="1" id="KW-0210">Decarboxylase</keyword>
<evidence type="ECO:0000256" key="2">
    <source>
        <dbReference type="ARBA" id="ARBA00023145"/>
    </source>
</evidence>
<evidence type="ECO:0000256" key="3">
    <source>
        <dbReference type="ARBA" id="ARBA00023239"/>
    </source>
</evidence>
<dbReference type="PANTHER" id="PTHR10067">
    <property type="entry name" value="PHOSPHATIDYLSERINE DECARBOXYLASE"/>
    <property type="match status" value="1"/>
</dbReference>
<dbReference type="Proteomes" id="UP001250662">
    <property type="component" value="Unassembled WGS sequence"/>
</dbReference>
<evidence type="ECO:0000256" key="1">
    <source>
        <dbReference type="ARBA" id="ARBA00022793"/>
    </source>
</evidence>
<keyword evidence="4" id="KW-0670">Pyruvate</keyword>
<proteinExistence type="predicted"/>
<keyword evidence="3" id="KW-0456">Lyase</keyword>
<dbReference type="RefSeq" id="WP_311387553.1">
    <property type="nucleotide sequence ID" value="NZ_JAVRHU010000002.1"/>
</dbReference>
<name>A0ABU3BH38_9FLAO</name>
<accession>A0ABU3BH38</accession>
<organism evidence="5 6">
    <name type="scientific">Croceitalea vernalis</name>
    <dbReference type="NCBI Taxonomy" id="3075599"/>
    <lineage>
        <taxon>Bacteria</taxon>
        <taxon>Pseudomonadati</taxon>
        <taxon>Bacteroidota</taxon>
        <taxon>Flavobacteriia</taxon>
        <taxon>Flavobacteriales</taxon>
        <taxon>Flavobacteriaceae</taxon>
        <taxon>Croceitalea</taxon>
    </lineage>
</organism>